<reference evidence="2 3" key="1">
    <citation type="submission" date="2010-04" db="EMBL/GenBank/DDBJ databases">
        <authorList>
            <person name="Qin X."/>
            <person name="Bachman B."/>
            <person name="Battles P."/>
            <person name="Bell A."/>
            <person name="Bess C."/>
            <person name="Bickham C."/>
            <person name="Chaboub L."/>
            <person name="Chen D."/>
            <person name="Coyle M."/>
            <person name="Deiros D.R."/>
            <person name="Dinh H."/>
            <person name="Forbes L."/>
            <person name="Fowler G."/>
            <person name="Francisco L."/>
            <person name="Fu Q."/>
            <person name="Gubbala S."/>
            <person name="Hale W."/>
            <person name="Han Y."/>
            <person name="Hemphill L."/>
            <person name="Highlander S.K."/>
            <person name="Hirani K."/>
            <person name="Hogues M."/>
            <person name="Jackson L."/>
            <person name="Jakkamsetti A."/>
            <person name="Javaid M."/>
            <person name="Jiang H."/>
            <person name="Korchina V."/>
            <person name="Kovar C."/>
            <person name="Lara F."/>
            <person name="Lee S."/>
            <person name="Mata R."/>
            <person name="Mathew T."/>
            <person name="Moen C."/>
            <person name="Morales K."/>
            <person name="Munidasa M."/>
            <person name="Nazareth L."/>
            <person name="Ngo R."/>
            <person name="Nguyen L."/>
            <person name="Okwuonu G."/>
            <person name="Ongeri F."/>
            <person name="Patil S."/>
            <person name="Petrosino J."/>
            <person name="Pham C."/>
            <person name="Pham P."/>
            <person name="Pu L.-L."/>
            <person name="Puazo M."/>
            <person name="Raj R."/>
            <person name="Reid J."/>
            <person name="Rouhana J."/>
            <person name="Saada N."/>
            <person name="Shang Y."/>
            <person name="Simmons D."/>
            <person name="Thornton R."/>
            <person name="Warren J."/>
            <person name="Weissenberger G."/>
            <person name="Zhang J."/>
            <person name="Zhang L."/>
            <person name="Zhou C."/>
            <person name="Zhu D."/>
            <person name="Muzny D."/>
            <person name="Worley K."/>
            <person name="Gibbs R."/>
        </authorList>
    </citation>
    <scope>NUCLEOTIDE SEQUENCE [LARGE SCALE GENOMIC DNA]</scope>
    <source>
        <strain evidence="2 3">ATCC 49957</strain>
    </source>
</reference>
<comment type="caution">
    <text evidence="2">The sequence shown here is derived from an EMBL/GenBank/DDBJ whole genome shotgun (WGS) entry which is preliminary data.</text>
</comment>
<dbReference type="Proteomes" id="UP000005324">
    <property type="component" value="Unassembled WGS sequence"/>
</dbReference>
<dbReference type="RefSeq" id="WP_007005278.1">
    <property type="nucleotide sequence ID" value="NZ_GG770781.1"/>
</dbReference>
<feature type="domain" description="Polysaccharide pyruvyl transferase" evidence="1">
    <location>
        <begin position="160"/>
        <end position="442"/>
    </location>
</feature>
<accession>D5RK19</accession>
<evidence type="ECO:0000313" key="2">
    <source>
        <dbReference type="EMBL" id="EFH12357.1"/>
    </source>
</evidence>
<sequence>MVESKPEMAGDAAVLAPQPDAAPAPVDVRVETITCDHAVLSTAAPGGALAKDILVLMVGGRRFANFAPAALAATGRKMPDGRTYFRIRMPCDIPDAHGRPEVEFRLRSTGELLPNGGRKPLPQQRKARALVLIPAGSRYEHDKIRLHNWPISRVIETYSNIGDLMVYDSTLKMLDFETVEVGNITTFTDKEVDYYNSEFDFAFLRGSNFIHEYMNWERAGELIERLKIPVFAIGVGAQAERRRMIDLPEAGLRVWKAIADHCGSIGVRGDYSAEVLAHNGIKNVQVVGCPSVFRMCKPKLELKLKPAFDVHKVAFSLRRETSGNYARDVDSYLRIQRDFMLKVDEESQMTVTLHGESEEKAFFFRDAARREMATVKLRSSGWITPENEAQMLRIYRNQLFFNTSVEQYDEFIRTQDFAIGWRVHGVLPALANGVPGMLVNYDERSAELAETFRIPLIEESQLAGASWRDFYRPEAFAPFLKVYPQRYAAMQTYLQHNGVPNRL</sequence>
<keyword evidence="3" id="KW-1185">Reference proteome</keyword>
<dbReference type="HOGENOM" id="CLU_037729_1_0_5"/>
<protein>
    <recommendedName>
        <fullName evidence="1">Polysaccharide pyruvyl transferase domain-containing protein</fullName>
    </recommendedName>
</protein>
<dbReference type="AlphaFoldDB" id="D5RK19"/>
<organism evidence="2 3">
    <name type="scientific">Pseudoroseomonas cervicalis ATCC 49957</name>
    <dbReference type="NCBI Taxonomy" id="525371"/>
    <lineage>
        <taxon>Bacteria</taxon>
        <taxon>Pseudomonadati</taxon>
        <taxon>Pseudomonadota</taxon>
        <taxon>Alphaproteobacteria</taxon>
        <taxon>Acetobacterales</taxon>
        <taxon>Roseomonadaceae</taxon>
        <taxon>Roseomonas</taxon>
    </lineage>
</organism>
<dbReference type="Pfam" id="PF04230">
    <property type="entry name" value="PS_pyruv_trans"/>
    <property type="match status" value="1"/>
</dbReference>
<evidence type="ECO:0000313" key="3">
    <source>
        <dbReference type="Proteomes" id="UP000005324"/>
    </source>
</evidence>
<proteinExistence type="predicted"/>
<gene>
    <name evidence="2" type="ORF">HMPREF0731_1429</name>
</gene>
<evidence type="ECO:0000259" key="1">
    <source>
        <dbReference type="Pfam" id="PF04230"/>
    </source>
</evidence>
<dbReference type="EMBL" id="ADVL01000235">
    <property type="protein sequence ID" value="EFH12357.1"/>
    <property type="molecule type" value="Genomic_DNA"/>
</dbReference>
<dbReference type="InterPro" id="IPR007345">
    <property type="entry name" value="Polysacch_pyruvyl_Trfase"/>
</dbReference>
<name>D5RK19_9PROT</name>